<dbReference type="PANTHER" id="PTHR13947">
    <property type="entry name" value="GNAT FAMILY N-ACETYLTRANSFERASE"/>
    <property type="match status" value="1"/>
</dbReference>
<dbReference type="SUPFAM" id="SSF55729">
    <property type="entry name" value="Acyl-CoA N-acyltransferases (Nat)"/>
    <property type="match status" value="1"/>
</dbReference>
<name>U5ELV0_9DIPT</name>
<dbReference type="Pfam" id="PF00583">
    <property type="entry name" value="Acetyltransf_1"/>
    <property type="match status" value="1"/>
</dbReference>
<dbReference type="CDD" id="cd04301">
    <property type="entry name" value="NAT_SF"/>
    <property type="match status" value="1"/>
</dbReference>
<dbReference type="Gene3D" id="3.40.630.30">
    <property type="match status" value="1"/>
</dbReference>
<dbReference type="EMBL" id="GANO01004742">
    <property type="protein sequence ID" value="JAB55129.1"/>
    <property type="molecule type" value="mRNA"/>
</dbReference>
<sequence>MNRFIVIRGYQKSDDYSCQHIVKEYIMSGAREAFISCLFREITLQLIILTWAIMFIFFGIPLFMCFLSIPAVIVSVFLGVYSTYYHRAIETAYKNSNIAWVAEVYEPFITNINNTSDKNSEQEYTIFNDDYIPVDVNELKKMRKKIIGTISIKPHSALANSGWIHRLAISPEYSFHQIAEALVNRALKHADDNHLYSVEVNTSECDDELREVFTRI</sequence>
<organism evidence="4">
    <name type="scientific">Corethrella appendiculata</name>
    <dbReference type="NCBI Taxonomy" id="1370023"/>
    <lineage>
        <taxon>Eukaryota</taxon>
        <taxon>Metazoa</taxon>
        <taxon>Ecdysozoa</taxon>
        <taxon>Arthropoda</taxon>
        <taxon>Hexapoda</taxon>
        <taxon>Insecta</taxon>
        <taxon>Pterygota</taxon>
        <taxon>Neoptera</taxon>
        <taxon>Endopterygota</taxon>
        <taxon>Diptera</taxon>
        <taxon>Nematocera</taxon>
        <taxon>Culicoidea</taxon>
        <taxon>Chaoboridae</taxon>
        <taxon>Corethrella</taxon>
    </lineage>
</organism>
<feature type="domain" description="N-acetyltransferase" evidence="3">
    <location>
        <begin position="140"/>
        <end position="213"/>
    </location>
</feature>
<dbReference type="PANTHER" id="PTHR13947:SF37">
    <property type="entry name" value="LD18367P"/>
    <property type="match status" value="1"/>
</dbReference>
<keyword evidence="2" id="KW-1133">Transmembrane helix</keyword>
<protein>
    <submittedName>
        <fullName evidence="4">Putative conserved plasma membrane protein</fullName>
    </submittedName>
</protein>
<dbReference type="InterPro" id="IPR000182">
    <property type="entry name" value="GNAT_dom"/>
</dbReference>
<evidence type="ECO:0000256" key="2">
    <source>
        <dbReference type="SAM" id="Phobius"/>
    </source>
</evidence>
<keyword evidence="2" id="KW-0472">Membrane</keyword>
<feature type="non-terminal residue" evidence="4">
    <location>
        <position position="216"/>
    </location>
</feature>
<evidence type="ECO:0000313" key="4">
    <source>
        <dbReference type="EMBL" id="JAB55129.1"/>
    </source>
</evidence>
<dbReference type="AlphaFoldDB" id="U5ELV0"/>
<evidence type="ECO:0000259" key="3">
    <source>
        <dbReference type="Pfam" id="PF00583"/>
    </source>
</evidence>
<reference evidence="4" key="1">
    <citation type="journal article" date="2014" name="Insect Biochem. Mol. Biol.">
        <title>An insight into the sialome of the frog biting fly, Corethrella appendiculata.</title>
        <authorList>
            <person name="Ribeiro J.M.C."/>
            <person name="Chagas A.C."/>
            <person name="Pham V.M."/>
            <person name="Lounibos L.P."/>
            <person name="Calvo E."/>
        </authorList>
    </citation>
    <scope>NUCLEOTIDE SEQUENCE</scope>
    <source>
        <tissue evidence="4">Salivary glands</tissue>
    </source>
</reference>
<keyword evidence="2" id="KW-0812">Transmembrane</keyword>
<keyword evidence="1" id="KW-0808">Transferase</keyword>
<feature type="transmembrane region" description="Helical" evidence="2">
    <location>
        <begin position="48"/>
        <end position="81"/>
    </location>
</feature>
<dbReference type="InterPro" id="IPR016181">
    <property type="entry name" value="Acyl_CoA_acyltransferase"/>
</dbReference>
<proteinExistence type="evidence at transcript level"/>
<dbReference type="InterPro" id="IPR050769">
    <property type="entry name" value="NAT_camello-type"/>
</dbReference>
<evidence type="ECO:0000256" key="1">
    <source>
        <dbReference type="ARBA" id="ARBA00022679"/>
    </source>
</evidence>
<dbReference type="GO" id="GO:0008080">
    <property type="term" value="F:N-acetyltransferase activity"/>
    <property type="evidence" value="ECO:0007669"/>
    <property type="project" value="InterPro"/>
</dbReference>
<accession>U5ELV0</accession>